<proteinExistence type="predicted"/>
<dbReference type="EMBL" id="KV875094">
    <property type="protein sequence ID" value="OIW33929.1"/>
    <property type="molecule type" value="Genomic_DNA"/>
</dbReference>
<dbReference type="AlphaFoldDB" id="A0A1J7JKL9"/>
<evidence type="ECO:0000313" key="1">
    <source>
        <dbReference type="EMBL" id="OIW33929.1"/>
    </source>
</evidence>
<dbReference type="Proteomes" id="UP000182658">
    <property type="component" value="Unassembled WGS sequence"/>
</dbReference>
<dbReference type="STRING" id="1408157.A0A1J7JKL9"/>
<name>A0A1J7JKL9_9PEZI</name>
<evidence type="ECO:0000313" key="2">
    <source>
        <dbReference type="Proteomes" id="UP000182658"/>
    </source>
</evidence>
<protein>
    <submittedName>
        <fullName evidence="1">Uncharacterized protein</fullName>
    </submittedName>
</protein>
<dbReference type="OrthoDB" id="5153231at2759"/>
<sequence>MNTESELLYGCIRESRCRLCQFDLQKGDSVIAFAFRDERHLSYFTFDTYDYRDTVLHVNFHICRAGCRFGDFVTPIFHKSCYEFIGKFGPVTTSLLAATEYSFQPSSYEKQQRLRRLKGTLCETLPKTLPLPPEIITMIADLLVHSYAAIITQTQTLQDGSAAESVVDLNDNIYAPHKYFDGVRYIQSLSNSGLETELVLKANEKGTVRRITVAEDHLGIRQVHNDRDTTYDNEETIHNAWWRDISRSDGIASIRTRTDGVKLRDIMETSQSNTFSGGSEAGPFSCVRWAHPKHPAEILDLDAGNCPQRFPSSLRMCYFDCNGPRTIGYSVATDGLKVSSIHAHRQDDDVSFYVDSGADWIYMPVEGGEYLTEIGVRYHQRKPLAILFTTNRGRRTLFGASSTTTLKFITVHKPSRKGSRIWFNAWDSVQERRLKYMAFEDGPLVERLPPSLLTPPVADLPHTQYNEPWFFSSCSLKDIVGVTVCRDTSLSHQPILGILLLHKGGHKTSLGRFRFDQAIKQVQVEECCCLHIGSRRTDEGFPYVADVTVYPQSECLSSIVLHSGDVLEWYFSNRHCIVRKAAGDN</sequence>
<reference evidence="1 2" key="1">
    <citation type="submission" date="2016-10" db="EMBL/GenBank/DDBJ databases">
        <title>Draft genome sequence of Coniochaeta ligniaria NRRL30616, a lignocellulolytic fungus for bioabatement of inhibitors in plant biomass hydrolysates.</title>
        <authorList>
            <consortium name="DOE Joint Genome Institute"/>
            <person name="Jimenez D.J."/>
            <person name="Hector R.E."/>
            <person name="Riley R."/>
            <person name="Sun H."/>
            <person name="Grigoriev I.V."/>
            <person name="Van Elsas J.D."/>
            <person name="Nichols N.N."/>
        </authorList>
    </citation>
    <scope>NUCLEOTIDE SEQUENCE [LARGE SCALE GENOMIC DNA]</scope>
    <source>
        <strain evidence="1 2">NRRL 30616</strain>
    </source>
</reference>
<dbReference type="InParanoid" id="A0A1J7JKL9"/>
<accession>A0A1J7JKL9</accession>
<organism evidence="1 2">
    <name type="scientific">Coniochaeta ligniaria NRRL 30616</name>
    <dbReference type="NCBI Taxonomy" id="1408157"/>
    <lineage>
        <taxon>Eukaryota</taxon>
        <taxon>Fungi</taxon>
        <taxon>Dikarya</taxon>
        <taxon>Ascomycota</taxon>
        <taxon>Pezizomycotina</taxon>
        <taxon>Sordariomycetes</taxon>
        <taxon>Sordariomycetidae</taxon>
        <taxon>Coniochaetales</taxon>
        <taxon>Coniochaetaceae</taxon>
        <taxon>Coniochaeta</taxon>
    </lineage>
</organism>
<keyword evidence="2" id="KW-1185">Reference proteome</keyword>
<gene>
    <name evidence="1" type="ORF">CONLIGDRAFT_667147</name>
</gene>